<evidence type="ECO:0000256" key="4">
    <source>
        <dbReference type="ARBA" id="ARBA00022763"/>
    </source>
</evidence>
<name>A0ABR9EAN9_9GAMM</name>
<dbReference type="CDD" id="cd06445">
    <property type="entry name" value="ATase"/>
    <property type="match status" value="1"/>
</dbReference>
<keyword evidence="9" id="KW-1185">Reference proteome</keyword>
<sequence>MAERRHFDIPLRMVGNDFQQSVWQTLTSIPYGGTATYDDLAKHLPAKYTTQNIHHANGANALAIIVPCHRILDISGSLVGYGGGLSLKKRLLDLEHNLFNPL</sequence>
<dbReference type="NCBIfam" id="TIGR00589">
    <property type="entry name" value="ogt"/>
    <property type="match status" value="1"/>
</dbReference>
<dbReference type="InterPro" id="IPR036217">
    <property type="entry name" value="MethylDNA_cys_MeTrfase_DNAb"/>
</dbReference>
<comment type="caution">
    <text evidence="8">The sequence shown here is derived from an EMBL/GenBank/DDBJ whole genome shotgun (WGS) entry which is preliminary data.</text>
</comment>
<reference evidence="8 9" key="1">
    <citation type="submission" date="2015-03" db="EMBL/GenBank/DDBJ databases">
        <title>Genome sequence of Pseudoalteromonas aurantia.</title>
        <authorList>
            <person name="Xie B.-B."/>
            <person name="Rong J.-C."/>
            <person name="Qin Q.-L."/>
            <person name="Zhang Y.-Z."/>
        </authorList>
    </citation>
    <scope>NUCLEOTIDE SEQUENCE [LARGE SCALE GENOMIC DNA]</scope>
    <source>
        <strain evidence="8 9">208</strain>
    </source>
</reference>
<keyword evidence="3" id="KW-0808">Transferase</keyword>
<evidence type="ECO:0000259" key="7">
    <source>
        <dbReference type="Pfam" id="PF01035"/>
    </source>
</evidence>
<comment type="catalytic activity">
    <reaction evidence="6">
        <text>a 6-O-methyl-2'-deoxyguanosine in DNA + L-cysteinyl-[protein] = S-methyl-L-cysteinyl-[protein] + a 2'-deoxyguanosine in DNA</text>
        <dbReference type="Rhea" id="RHEA:24000"/>
        <dbReference type="Rhea" id="RHEA-COMP:10131"/>
        <dbReference type="Rhea" id="RHEA-COMP:10132"/>
        <dbReference type="Rhea" id="RHEA-COMP:11367"/>
        <dbReference type="Rhea" id="RHEA-COMP:11368"/>
        <dbReference type="ChEBI" id="CHEBI:29950"/>
        <dbReference type="ChEBI" id="CHEBI:82612"/>
        <dbReference type="ChEBI" id="CHEBI:85445"/>
        <dbReference type="ChEBI" id="CHEBI:85448"/>
        <dbReference type="EC" id="2.1.1.63"/>
    </reaction>
</comment>
<proteinExistence type="predicted"/>
<evidence type="ECO:0000313" key="8">
    <source>
        <dbReference type="EMBL" id="MBE0368041.1"/>
    </source>
</evidence>
<evidence type="ECO:0000256" key="3">
    <source>
        <dbReference type="ARBA" id="ARBA00022679"/>
    </source>
</evidence>
<gene>
    <name evidence="8" type="ORF">PAUR_a1555</name>
</gene>
<comment type="catalytic activity">
    <reaction evidence="1">
        <text>a 4-O-methyl-thymidine in DNA + L-cysteinyl-[protein] = a thymidine in DNA + S-methyl-L-cysteinyl-[protein]</text>
        <dbReference type="Rhea" id="RHEA:53428"/>
        <dbReference type="Rhea" id="RHEA-COMP:10131"/>
        <dbReference type="Rhea" id="RHEA-COMP:10132"/>
        <dbReference type="Rhea" id="RHEA-COMP:13555"/>
        <dbReference type="Rhea" id="RHEA-COMP:13556"/>
        <dbReference type="ChEBI" id="CHEBI:29950"/>
        <dbReference type="ChEBI" id="CHEBI:82612"/>
        <dbReference type="ChEBI" id="CHEBI:137386"/>
        <dbReference type="ChEBI" id="CHEBI:137387"/>
        <dbReference type="EC" id="2.1.1.63"/>
    </reaction>
</comment>
<evidence type="ECO:0000256" key="2">
    <source>
        <dbReference type="ARBA" id="ARBA00022603"/>
    </source>
</evidence>
<protein>
    <recommendedName>
        <fullName evidence="7">Methylated-DNA-[protein]-cysteine S-methyltransferase DNA binding domain-containing protein</fullName>
    </recommendedName>
</protein>
<accession>A0ABR9EAN9</accession>
<keyword evidence="4" id="KW-0227">DNA damage</keyword>
<dbReference type="InterPro" id="IPR036388">
    <property type="entry name" value="WH-like_DNA-bd_sf"/>
</dbReference>
<feature type="domain" description="Methylated-DNA-[protein]-cysteine S-methyltransferase DNA binding" evidence="7">
    <location>
        <begin position="17"/>
        <end position="96"/>
    </location>
</feature>
<dbReference type="SUPFAM" id="SSF46767">
    <property type="entry name" value="Methylated DNA-protein cysteine methyltransferase, C-terminal domain"/>
    <property type="match status" value="1"/>
</dbReference>
<dbReference type="Proteomes" id="UP000615755">
    <property type="component" value="Unassembled WGS sequence"/>
</dbReference>
<dbReference type="PROSITE" id="PS00374">
    <property type="entry name" value="MGMT"/>
    <property type="match status" value="1"/>
</dbReference>
<evidence type="ECO:0000256" key="6">
    <source>
        <dbReference type="ARBA" id="ARBA00049348"/>
    </source>
</evidence>
<dbReference type="InterPro" id="IPR001497">
    <property type="entry name" value="MethylDNA_cys_MeTrfase_AS"/>
</dbReference>
<keyword evidence="5" id="KW-0234">DNA repair</keyword>
<organism evidence="8 9">
    <name type="scientific">Pseudoalteromonas aurantia 208</name>
    <dbReference type="NCBI Taxonomy" id="1314867"/>
    <lineage>
        <taxon>Bacteria</taxon>
        <taxon>Pseudomonadati</taxon>
        <taxon>Pseudomonadota</taxon>
        <taxon>Gammaproteobacteria</taxon>
        <taxon>Alteromonadales</taxon>
        <taxon>Pseudoalteromonadaceae</taxon>
        <taxon>Pseudoalteromonas</taxon>
    </lineage>
</organism>
<keyword evidence="2" id="KW-0489">Methyltransferase</keyword>
<dbReference type="InterPro" id="IPR014048">
    <property type="entry name" value="MethylDNA_cys_MeTrfase_DNA-bd"/>
</dbReference>
<dbReference type="Pfam" id="PF01035">
    <property type="entry name" value="DNA_binding_1"/>
    <property type="match status" value="1"/>
</dbReference>
<dbReference type="PANTHER" id="PTHR10815:SF5">
    <property type="entry name" value="METHYLATED-DNA--PROTEIN-CYSTEINE METHYLTRANSFERASE"/>
    <property type="match status" value="1"/>
</dbReference>
<dbReference type="Gene3D" id="1.10.10.10">
    <property type="entry name" value="Winged helix-like DNA-binding domain superfamily/Winged helix DNA-binding domain"/>
    <property type="match status" value="1"/>
</dbReference>
<dbReference type="EMBL" id="AQGV01000012">
    <property type="protein sequence ID" value="MBE0368041.1"/>
    <property type="molecule type" value="Genomic_DNA"/>
</dbReference>
<evidence type="ECO:0000256" key="5">
    <source>
        <dbReference type="ARBA" id="ARBA00023204"/>
    </source>
</evidence>
<dbReference type="PANTHER" id="PTHR10815">
    <property type="entry name" value="METHYLATED-DNA--PROTEIN-CYSTEINE METHYLTRANSFERASE"/>
    <property type="match status" value="1"/>
</dbReference>
<evidence type="ECO:0000313" key="9">
    <source>
        <dbReference type="Proteomes" id="UP000615755"/>
    </source>
</evidence>
<evidence type="ECO:0000256" key="1">
    <source>
        <dbReference type="ARBA" id="ARBA00001286"/>
    </source>
</evidence>